<evidence type="ECO:0008006" key="4">
    <source>
        <dbReference type="Google" id="ProtNLM"/>
    </source>
</evidence>
<feature type="signal peptide" evidence="1">
    <location>
        <begin position="1"/>
        <end position="17"/>
    </location>
</feature>
<evidence type="ECO:0000256" key="1">
    <source>
        <dbReference type="SAM" id="SignalP"/>
    </source>
</evidence>
<dbReference type="GeneID" id="19111582"/>
<dbReference type="HOGENOM" id="CLU_2145397_0_0_1"/>
<accession>M2LTB3</accession>
<dbReference type="EMBL" id="KB445553">
    <property type="protein sequence ID" value="EMC97772.1"/>
    <property type="molecule type" value="Genomic_DNA"/>
</dbReference>
<keyword evidence="1" id="KW-0732">Signal</keyword>
<dbReference type="KEGG" id="bcom:BAUCODRAFT_31766"/>
<organism evidence="2 3">
    <name type="scientific">Baudoinia panamericana (strain UAMH 10762)</name>
    <name type="common">Angels' share fungus</name>
    <name type="synonym">Baudoinia compniacensis (strain UAMH 10762)</name>
    <dbReference type="NCBI Taxonomy" id="717646"/>
    <lineage>
        <taxon>Eukaryota</taxon>
        <taxon>Fungi</taxon>
        <taxon>Dikarya</taxon>
        <taxon>Ascomycota</taxon>
        <taxon>Pezizomycotina</taxon>
        <taxon>Dothideomycetes</taxon>
        <taxon>Dothideomycetidae</taxon>
        <taxon>Mycosphaerellales</taxon>
        <taxon>Teratosphaeriaceae</taxon>
        <taxon>Baudoinia</taxon>
    </lineage>
</organism>
<dbReference type="Proteomes" id="UP000011761">
    <property type="component" value="Unassembled WGS sequence"/>
</dbReference>
<evidence type="ECO:0000313" key="3">
    <source>
        <dbReference type="Proteomes" id="UP000011761"/>
    </source>
</evidence>
<sequence length="112" mass="12951">MPWRACLTASFWRRVWSAICWPMSAAEARAIQDSSHISGEDASIGNQMRPAGQHTQNVVSFRRLYLTKYRRRRHPEVTACSDGTTAFFCRQHSRWADNRVKWIQSEVPGGLR</sequence>
<feature type="chain" id="PRO_5004021458" description="Secreted protein" evidence="1">
    <location>
        <begin position="18"/>
        <end position="112"/>
    </location>
</feature>
<gene>
    <name evidence="2" type="ORF">BAUCODRAFT_31766</name>
</gene>
<reference evidence="2 3" key="1">
    <citation type="journal article" date="2012" name="PLoS Pathog.">
        <title>Diverse lifestyles and strategies of plant pathogenesis encoded in the genomes of eighteen Dothideomycetes fungi.</title>
        <authorList>
            <person name="Ohm R.A."/>
            <person name="Feau N."/>
            <person name="Henrissat B."/>
            <person name="Schoch C.L."/>
            <person name="Horwitz B.A."/>
            <person name="Barry K.W."/>
            <person name="Condon B.J."/>
            <person name="Copeland A.C."/>
            <person name="Dhillon B."/>
            <person name="Glaser F."/>
            <person name="Hesse C.N."/>
            <person name="Kosti I."/>
            <person name="LaButti K."/>
            <person name="Lindquist E.A."/>
            <person name="Lucas S."/>
            <person name="Salamov A.A."/>
            <person name="Bradshaw R.E."/>
            <person name="Ciuffetti L."/>
            <person name="Hamelin R.C."/>
            <person name="Kema G.H.J."/>
            <person name="Lawrence C."/>
            <person name="Scott J.A."/>
            <person name="Spatafora J.W."/>
            <person name="Turgeon B.G."/>
            <person name="de Wit P.J.G.M."/>
            <person name="Zhong S."/>
            <person name="Goodwin S.B."/>
            <person name="Grigoriev I.V."/>
        </authorList>
    </citation>
    <scope>NUCLEOTIDE SEQUENCE [LARGE SCALE GENOMIC DNA]</scope>
    <source>
        <strain evidence="2 3">UAMH 10762</strain>
    </source>
</reference>
<dbReference type="RefSeq" id="XP_007674336.1">
    <property type="nucleotide sequence ID" value="XM_007676146.1"/>
</dbReference>
<name>M2LTB3_BAUPA</name>
<protein>
    <recommendedName>
        <fullName evidence="4">Secreted protein</fullName>
    </recommendedName>
</protein>
<keyword evidence="3" id="KW-1185">Reference proteome</keyword>
<proteinExistence type="predicted"/>
<dbReference type="AlphaFoldDB" id="M2LTB3"/>
<evidence type="ECO:0000313" key="2">
    <source>
        <dbReference type="EMBL" id="EMC97772.1"/>
    </source>
</evidence>